<dbReference type="EMBL" id="JBHTGP010000012">
    <property type="protein sequence ID" value="MFD0687446.1"/>
    <property type="molecule type" value="Genomic_DNA"/>
</dbReference>
<proteinExistence type="predicted"/>
<keyword evidence="3" id="KW-1185">Reference proteome</keyword>
<dbReference type="RefSeq" id="WP_278045367.1">
    <property type="nucleotide sequence ID" value="NZ_CAACUY010000050.1"/>
</dbReference>
<gene>
    <name evidence="2" type="ORF">ACFQZM_23320</name>
</gene>
<reference evidence="3" key="1">
    <citation type="journal article" date="2019" name="Int. J. Syst. Evol. Microbiol.">
        <title>The Global Catalogue of Microorganisms (GCM) 10K type strain sequencing project: providing services to taxonomists for standard genome sequencing and annotation.</title>
        <authorList>
            <consortium name="The Broad Institute Genomics Platform"/>
            <consortium name="The Broad Institute Genome Sequencing Center for Infectious Disease"/>
            <person name="Wu L."/>
            <person name="Ma J."/>
        </authorList>
    </citation>
    <scope>NUCLEOTIDE SEQUENCE [LARGE SCALE GENOMIC DNA]</scope>
    <source>
        <strain evidence="3">JCM 9371</strain>
    </source>
</reference>
<comment type="caution">
    <text evidence="2">The sequence shown here is derived from an EMBL/GenBank/DDBJ whole genome shotgun (WGS) entry which is preliminary data.</text>
</comment>
<evidence type="ECO:0000256" key="1">
    <source>
        <dbReference type="SAM" id="MobiDB-lite"/>
    </source>
</evidence>
<evidence type="ECO:0000313" key="3">
    <source>
        <dbReference type="Proteomes" id="UP001597063"/>
    </source>
</evidence>
<accession>A0ABW2XSZ8</accession>
<organism evidence="2 3">
    <name type="scientific">Actinomadura fibrosa</name>
    <dbReference type="NCBI Taxonomy" id="111802"/>
    <lineage>
        <taxon>Bacteria</taxon>
        <taxon>Bacillati</taxon>
        <taxon>Actinomycetota</taxon>
        <taxon>Actinomycetes</taxon>
        <taxon>Streptosporangiales</taxon>
        <taxon>Thermomonosporaceae</taxon>
        <taxon>Actinomadura</taxon>
    </lineage>
</organism>
<dbReference type="Proteomes" id="UP001597063">
    <property type="component" value="Unassembled WGS sequence"/>
</dbReference>
<name>A0ABW2XSZ8_9ACTN</name>
<protein>
    <submittedName>
        <fullName evidence="2">Uncharacterized protein</fullName>
    </submittedName>
</protein>
<sequence length="42" mass="4538">MTEPVADRLDQRDHLVADEQPSVPGVVQADDGQLADAHRVEG</sequence>
<evidence type="ECO:0000313" key="2">
    <source>
        <dbReference type="EMBL" id="MFD0687446.1"/>
    </source>
</evidence>
<feature type="compositionally biased region" description="Basic and acidic residues" evidence="1">
    <location>
        <begin position="1"/>
        <end position="17"/>
    </location>
</feature>
<feature type="region of interest" description="Disordered" evidence="1">
    <location>
        <begin position="1"/>
        <end position="42"/>
    </location>
</feature>